<keyword evidence="5" id="KW-1185">Reference proteome</keyword>
<feature type="region of interest" description="Disordered" evidence="2">
    <location>
        <begin position="85"/>
        <end position="144"/>
    </location>
</feature>
<proteinExistence type="predicted"/>
<accession>A0ABX3A1H8</accession>
<dbReference type="EMBL" id="MDTU01000001">
    <property type="protein sequence ID" value="ODN42489.1"/>
    <property type="molecule type" value="Genomic_DNA"/>
</dbReference>
<feature type="compositionally biased region" description="Polar residues" evidence="2">
    <location>
        <begin position="85"/>
        <end position="137"/>
    </location>
</feature>
<keyword evidence="3" id="KW-0812">Transmembrane</keyword>
<keyword evidence="3" id="KW-1133">Transmembrane helix</keyword>
<evidence type="ECO:0000313" key="5">
    <source>
        <dbReference type="Proteomes" id="UP000094329"/>
    </source>
</evidence>
<organism evidence="4 5">
    <name type="scientific">Piscirickettsia litoralis</name>
    <dbReference type="NCBI Taxonomy" id="1891921"/>
    <lineage>
        <taxon>Bacteria</taxon>
        <taxon>Pseudomonadati</taxon>
        <taxon>Pseudomonadota</taxon>
        <taxon>Gammaproteobacteria</taxon>
        <taxon>Thiotrichales</taxon>
        <taxon>Piscirickettsiaceae</taxon>
        <taxon>Piscirickettsia</taxon>
    </lineage>
</organism>
<feature type="compositionally biased region" description="Polar residues" evidence="2">
    <location>
        <begin position="16"/>
        <end position="37"/>
    </location>
</feature>
<feature type="region of interest" description="Disordered" evidence="2">
    <location>
        <begin position="1"/>
        <end position="38"/>
    </location>
</feature>
<dbReference type="Proteomes" id="UP000094329">
    <property type="component" value="Unassembled WGS sequence"/>
</dbReference>
<evidence type="ECO:0000256" key="1">
    <source>
        <dbReference type="SAM" id="Coils"/>
    </source>
</evidence>
<feature type="transmembrane region" description="Helical" evidence="3">
    <location>
        <begin position="54"/>
        <end position="75"/>
    </location>
</feature>
<evidence type="ECO:0000313" key="4">
    <source>
        <dbReference type="EMBL" id="ODN42489.1"/>
    </source>
</evidence>
<reference evidence="4 5" key="1">
    <citation type="submission" date="2016-08" db="EMBL/GenBank/DDBJ databases">
        <title>Draft genome sequence of Candidatus Piscirickettsia litoralis, from seawater.</title>
        <authorList>
            <person name="Wan X."/>
            <person name="Lee A.J."/>
            <person name="Hou S."/>
            <person name="Donachie S.P."/>
        </authorList>
    </citation>
    <scope>NUCLEOTIDE SEQUENCE [LARGE SCALE GENOMIC DNA]</scope>
    <source>
        <strain evidence="4 5">Y2</strain>
    </source>
</reference>
<keyword evidence="3" id="KW-0472">Membrane</keyword>
<name>A0ABX3A1H8_9GAMM</name>
<keyword evidence="1" id="KW-0175">Coiled coil</keyword>
<evidence type="ECO:0000256" key="3">
    <source>
        <dbReference type="SAM" id="Phobius"/>
    </source>
</evidence>
<gene>
    <name evidence="4" type="ORF">BGC07_05560</name>
</gene>
<evidence type="ECO:0000256" key="2">
    <source>
        <dbReference type="SAM" id="MobiDB-lite"/>
    </source>
</evidence>
<evidence type="ECO:0008006" key="6">
    <source>
        <dbReference type="Google" id="ProtNLM"/>
    </source>
</evidence>
<comment type="caution">
    <text evidence="4">The sequence shown here is derived from an EMBL/GenBank/DDBJ whole genome shotgun (WGS) entry which is preliminary data.</text>
</comment>
<dbReference type="RefSeq" id="WP_069312286.1">
    <property type="nucleotide sequence ID" value="NZ_MDTU01000001.1"/>
</dbReference>
<protein>
    <recommendedName>
        <fullName evidence="6">Intracellular multiplication protein IcmG</fullName>
    </recommendedName>
</protein>
<sequence length="302" mass="33981">MSNSEENYNFDDDFDVSSSKNKLETENSSTVQRNSESTKSKHSVLLWENIKPMLHYYIIALIAFVIAGVMMHSAYRKLYPEKKSTPAQSKSLNFSKAGSQSKSNHQENLITQENGKRQINNESVNSRTVTSNSQQNKSEFKNNHAFTSADYKEINSKLESLESKVDQLSQGVKNLTRLKNNSDSSNDKLKEMIEKIQNGQSKINKNISLLSSGLSSSNNKVNELEETVKKENSQIKLMIAKQYNHREKLSLRAIITGRAWLVNNAGVTLTVTKDSDIPGYGHVVNIDDKKDEVVMSSGFIFS</sequence>
<feature type="coiled-coil region" evidence="1">
    <location>
        <begin position="151"/>
        <end position="241"/>
    </location>
</feature>